<evidence type="ECO:0000259" key="2">
    <source>
        <dbReference type="Pfam" id="PF15797"/>
    </source>
</evidence>
<dbReference type="OrthoDB" id="5984457at2759"/>
<dbReference type="Proteomes" id="UP000475862">
    <property type="component" value="Unassembled WGS sequence"/>
</dbReference>
<evidence type="ECO:0000313" key="4">
    <source>
        <dbReference type="Proteomes" id="UP000475862"/>
    </source>
</evidence>
<dbReference type="AlphaFoldDB" id="A0A6G0U302"/>
<reference evidence="3 4" key="1">
    <citation type="submission" date="2019-08" db="EMBL/GenBank/DDBJ databases">
        <title>The genome of the soybean aphid Biotype 1, its phylome, world population structure and adaptation to the North American continent.</title>
        <authorList>
            <person name="Giordano R."/>
            <person name="Donthu R.K."/>
            <person name="Hernandez A.G."/>
            <person name="Wright C.L."/>
            <person name="Zimin A.V."/>
        </authorList>
    </citation>
    <scope>NUCLEOTIDE SEQUENCE [LARGE SCALE GENOMIC DNA]</scope>
    <source>
        <tissue evidence="3">Whole aphids</tissue>
    </source>
</reference>
<feature type="compositionally biased region" description="Pro residues" evidence="1">
    <location>
        <begin position="242"/>
        <end position="255"/>
    </location>
</feature>
<evidence type="ECO:0000256" key="1">
    <source>
        <dbReference type="SAM" id="MobiDB-lite"/>
    </source>
</evidence>
<gene>
    <name evidence="3" type="ORF">AGLY_003071</name>
</gene>
<feature type="region of interest" description="Disordered" evidence="1">
    <location>
        <begin position="234"/>
        <end position="294"/>
    </location>
</feature>
<proteinExistence type="predicted"/>
<feature type="compositionally biased region" description="Polar residues" evidence="1">
    <location>
        <begin position="257"/>
        <end position="271"/>
    </location>
</feature>
<protein>
    <recommendedName>
        <fullName evidence="2">DUF4706 domain-containing protein</fullName>
    </recommendedName>
</protein>
<keyword evidence="4" id="KW-1185">Reference proteome</keyword>
<organism evidence="3 4">
    <name type="scientific">Aphis glycines</name>
    <name type="common">Soybean aphid</name>
    <dbReference type="NCBI Taxonomy" id="307491"/>
    <lineage>
        <taxon>Eukaryota</taxon>
        <taxon>Metazoa</taxon>
        <taxon>Ecdysozoa</taxon>
        <taxon>Arthropoda</taxon>
        <taxon>Hexapoda</taxon>
        <taxon>Insecta</taxon>
        <taxon>Pterygota</taxon>
        <taxon>Neoptera</taxon>
        <taxon>Paraneoptera</taxon>
        <taxon>Hemiptera</taxon>
        <taxon>Sternorrhyncha</taxon>
        <taxon>Aphidomorpha</taxon>
        <taxon>Aphidoidea</taxon>
        <taxon>Aphididae</taxon>
        <taxon>Aphidini</taxon>
        <taxon>Aphis</taxon>
        <taxon>Aphis</taxon>
    </lineage>
</organism>
<feature type="domain" description="DUF4706" evidence="2">
    <location>
        <begin position="100"/>
        <end position="158"/>
    </location>
</feature>
<sequence>MVTEFYDKVLQINIVLNTCIRNSGNTRSTCTVIGVHLNYSINHHWPLSNLISKYLVITRNVLRRYNVQYSVTNYNNHFPRHHHSFQISMDLNQSQNVYYDYLYTINPIAERIRKDVDATKDAYQSLWLELTVDEQNKILEESIISPETVLKYSKFKTSDKKISEGGFSWFTRSQLDLCKHIDSVRENFSANECKTTIVKRIASKEPQDNKLISKIKSNALFKSLMPTEDKNKAVKYDRTKPKGPPPPPPPPPPQVLSPKQTIQDSTYNILNNDDDDDDEDDTIPKTGYDFLDNW</sequence>
<dbReference type="EMBL" id="VYZN01000009">
    <property type="protein sequence ID" value="KAE9543160.1"/>
    <property type="molecule type" value="Genomic_DNA"/>
</dbReference>
<accession>A0A6G0U302</accession>
<dbReference type="InterPro" id="IPR031600">
    <property type="entry name" value="DUF4706"/>
</dbReference>
<name>A0A6G0U302_APHGL</name>
<feature type="compositionally biased region" description="Acidic residues" evidence="1">
    <location>
        <begin position="272"/>
        <end position="281"/>
    </location>
</feature>
<comment type="caution">
    <text evidence="3">The sequence shown here is derived from an EMBL/GenBank/DDBJ whole genome shotgun (WGS) entry which is preliminary data.</text>
</comment>
<dbReference type="Pfam" id="PF15797">
    <property type="entry name" value="DUF4706"/>
    <property type="match status" value="1"/>
</dbReference>
<evidence type="ECO:0000313" key="3">
    <source>
        <dbReference type="EMBL" id="KAE9543160.1"/>
    </source>
</evidence>